<evidence type="ECO:0000313" key="4">
    <source>
        <dbReference type="Proteomes" id="UP001220377"/>
    </source>
</evidence>
<dbReference type="InterPro" id="IPR036388">
    <property type="entry name" value="WH-like_DNA-bd_sf"/>
</dbReference>
<dbReference type="SUPFAM" id="SSF75500">
    <property type="entry name" value="Putative transcriptional regulator TM1602, C-terminal domain"/>
    <property type="match status" value="1"/>
</dbReference>
<dbReference type="Pfam" id="PF08279">
    <property type="entry name" value="HTH_11"/>
    <property type="match status" value="1"/>
</dbReference>
<sequence>MTTSSERQSQIKTKLLAGNHPVSASAFARELHVSRQTIVGDVALMRARGEKIIALPRGYAYEQPSTQTAILVCKHMAADAKDELLRIVKLGGVVKDVEIDHPLYGQLRGTLELETENDVNQFINKMEDNHGQLLSSLTDGVHTHTVGYETADQLEQIKESLRSAWYLYE</sequence>
<evidence type="ECO:0000259" key="2">
    <source>
        <dbReference type="Pfam" id="PF08279"/>
    </source>
</evidence>
<name>A0ABY7WQS7_9LACO</name>
<dbReference type="PANTHER" id="PTHR40068">
    <property type="entry name" value="TRANSCRIPTION REPRESSOR NIAR-RELATED"/>
    <property type="match status" value="1"/>
</dbReference>
<dbReference type="Proteomes" id="UP001220377">
    <property type="component" value="Chromosome"/>
</dbReference>
<dbReference type="InterPro" id="IPR036390">
    <property type="entry name" value="WH_DNA-bd_sf"/>
</dbReference>
<gene>
    <name evidence="3" type="ORF">PQ472_11710</name>
</gene>
<dbReference type="InterPro" id="IPR013196">
    <property type="entry name" value="HTH_11"/>
</dbReference>
<dbReference type="InterPro" id="IPR004173">
    <property type="entry name" value="3H_domain"/>
</dbReference>
<evidence type="ECO:0000259" key="1">
    <source>
        <dbReference type="Pfam" id="PF02829"/>
    </source>
</evidence>
<proteinExistence type="predicted"/>
<keyword evidence="4" id="KW-1185">Reference proteome</keyword>
<dbReference type="InterPro" id="IPR035922">
    <property type="entry name" value="3H_dom_sf"/>
</dbReference>
<dbReference type="Pfam" id="PF02829">
    <property type="entry name" value="3H"/>
    <property type="match status" value="1"/>
</dbReference>
<dbReference type="Gene3D" id="3.30.1340.20">
    <property type="entry name" value="3H domain"/>
    <property type="match status" value="1"/>
</dbReference>
<organism evidence="3 4">
    <name type="scientific">Lacticaseibacillus pabuli</name>
    <dbReference type="NCBI Taxonomy" id="3025672"/>
    <lineage>
        <taxon>Bacteria</taxon>
        <taxon>Bacillati</taxon>
        <taxon>Bacillota</taxon>
        <taxon>Bacilli</taxon>
        <taxon>Lactobacillales</taxon>
        <taxon>Lactobacillaceae</taxon>
        <taxon>Lacticaseibacillus</taxon>
    </lineage>
</organism>
<dbReference type="RefSeq" id="WP_274260069.1">
    <property type="nucleotide sequence ID" value="NZ_CP117884.1"/>
</dbReference>
<dbReference type="Gene3D" id="1.10.10.10">
    <property type="entry name" value="Winged helix-like DNA-binding domain superfamily/Winged helix DNA-binding domain"/>
    <property type="match status" value="1"/>
</dbReference>
<accession>A0ABY7WQS7</accession>
<dbReference type="SUPFAM" id="SSF46785">
    <property type="entry name" value="Winged helix' DNA-binding domain"/>
    <property type="match status" value="1"/>
</dbReference>
<reference evidence="3 4" key="1">
    <citation type="submission" date="2023-02" db="EMBL/GenBank/DDBJ databases">
        <title>Genome sequence of Lacticaseibacillus sp. KACC 23028.</title>
        <authorList>
            <person name="Kim S."/>
            <person name="Heo J."/>
            <person name="Kwon S.-W."/>
        </authorList>
    </citation>
    <scope>NUCLEOTIDE SEQUENCE [LARGE SCALE GENOMIC DNA]</scope>
    <source>
        <strain evidence="3 4">KACC 23028</strain>
    </source>
</reference>
<protein>
    <submittedName>
        <fullName evidence="3">Transcription repressor NadR</fullName>
    </submittedName>
</protein>
<feature type="domain" description="3H" evidence="1">
    <location>
        <begin position="72"/>
        <end position="166"/>
    </location>
</feature>
<evidence type="ECO:0000313" key="3">
    <source>
        <dbReference type="EMBL" id="WDF82542.1"/>
    </source>
</evidence>
<feature type="domain" description="Helix-turn-helix type 11" evidence="2">
    <location>
        <begin position="7"/>
        <end position="59"/>
    </location>
</feature>
<dbReference type="PANTHER" id="PTHR40068:SF1">
    <property type="entry name" value="TRANSCRIPTION REPRESSOR NIAR-RELATED"/>
    <property type="match status" value="1"/>
</dbReference>
<dbReference type="EMBL" id="CP117884">
    <property type="protein sequence ID" value="WDF82542.1"/>
    <property type="molecule type" value="Genomic_DNA"/>
</dbReference>
<dbReference type="InterPro" id="IPR026043">
    <property type="entry name" value="NadR"/>
</dbReference>
<dbReference type="PIRSF" id="PIRSF037847">
    <property type="entry name" value="NiaR"/>
    <property type="match status" value="1"/>
</dbReference>